<dbReference type="Gene3D" id="1.20.140.140">
    <property type="entry name" value="Calcium release-activated calcium channel protein Orai"/>
    <property type="match status" value="1"/>
</dbReference>
<accession>A0A226DGW3</accession>
<feature type="region of interest" description="Disordered" evidence="6">
    <location>
        <begin position="1"/>
        <end position="27"/>
    </location>
</feature>
<name>A0A226DGW3_FOLCA</name>
<evidence type="ECO:0000313" key="8">
    <source>
        <dbReference type="EMBL" id="OXA44419.1"/>
    </source>
</evidence>
<dbReference type="AlphaFoldDB" id="A0A226DGW3"/>
<dbReference type="EMBL" id="LNIX01000019">
    <property type="protein sequence ID" value="OXA44419.1"/>
    <property type="molecule type" value="Genomic_DNA"/>
</dbReference>
<keyword evidence="3 7" id="KW-0812">Transmembrane</keyword>
<dbReference type="PANTHER" id="PTHR31501">
    <property type="entry name" value="CALCIUM RELEASE-ACTIVATED CALCIUM CHANNEL PROTEIN 1"/>
    <property type="match status" value="1"/>
</dbReference>
<feature type="transmembrane region" description="Helical" evidence="7">
    <location>
        <begin position="81"/>
        <end position="104"/>
    </location>
</feature>
<proteinExistence type="inferred from homology"/>
<evidence type="ECO:0000256" key="6">
    <source>
        <dbReference type="SAM" id="MobiDB-lite"/>
    </source>
</evidence>
<sequence length="268" mass="31287">MSHCKKFTRNTISPPIHTSPSTLSMSQMSHPQRENLFRQIYLRKAKLSMASSLSELFAQFSILCIVELQFNSASHHPPNPWVLTIYVTATSLLITHAVILHLALCQMGSCLDPVIATSHHSMEKFDFDWIPFQSLFFTWDSVYVFGICGGFWLFTFCFMLLMWLKFVQFGGYIPLGGIALMTPILLTVSIYGIILYIKEKRERVRGKEEFGEKLVYQSSQERDVFAIIFCDRCKIHFEKYFTRDEMLRINQVDVPCCKYRKRLFRKLE</sequence>
<evidence type="ECO:0000256" key="3">
    <source>
        <dbReference type="ARBA" id="ARBA00022692"/>
    </source>
</evidence>
<reference evidence="8 9" key="1">
    <citation type="submission" date="2015-12" db="EMBL/GenBank/DDBJ databases">
        <title>The genome of Folsomia candida.</title>
        <authorList>
            <person name="Faddeeva A."/>
            <person name="Derks M.F."/>
            <person name="Anvar Y."/>
            <person name="Smit S."/>
            <person name="Van Straalen N."/>
            <person name="Roelofs D."/>
        </authorList>
    </citation>
    <scope>NUCLEOTIDE SEQUENCE [LARGE SCALE GENOMIC DNA]</scope>
    <source>
        <strain evidence="8 9">VU population</strain>
        <tissue evidence="8">Whole body</tissue>
    </source>
</reference>
<feature type="transmembrane region" description="Helical" evidence="7">
    <location>
        <begin position="47"/>
        <end position="69"/>
    </location>
</feature>
<dbReference type="InterPro" id="IPR038350">
    <property type="entry name" value="Orai_sf"/>
</dbReference>
<dbReference type="GO" id="GO:0015279">
    <property type="term" value="F:store-operated calcium channel activity"/>
    <property type="evidence" value="ECO:0007669"/>
    <property type="project" value="TreeGrafter"/>
</dbReference>
<comment type="subcellular location">
    <subcellularLocation>
        <location evidence="1">Membrane</location>
        <topology evidence="1">Multi-pass membrane protein</topology>
    </subcellularLocation>
</comment>
<dbReference type="PANTHER" id="PTHR31501:SF7">
    <property type="entry name" value="CALCIUM RELEASE-ACTIVATED CALCIUM CHANNEL PROTEIN 1"/>
    <property type="match status" value="1"/>
</dbReference>
<evidence type="ECO:0000256" key="4">
    <source>
        <dbReference type="ARBA" id="ARBA00022989"/>
    </source>
</evidence>
<organism evidence="8 9">
    <name type="scientific">Folsomia candida</name>
    <name type="common">Springtail</name>
    <dbReference type="NCBI Taxonomy" id="158441"/>
    <lineage>
        <taxon>Eukaryota</taxon>
        <taxon>Metazoa</taxon>
        <taxon>Ecdysozoa</taxon>
        <taxon>Arthropoda</taxon>
        <taxon>Hexapoda</taxon>
        <taxon>Collembola</taxon>
        <taxon>Entomobryomorpha</taxon>
        <taxon>Isotomoidea</taxon>
        <taxon>Isotomidae</taxon>
        <taxon>Proisotominae</taxon>
        <taxon>Folsomia</taxon>
    </lineage>
</organism>
<evidence type="ECO:0000256" key="1">
    <source>
        <dbReference type="ARBA" id="ARBA00004141"/>
    </source>
</evidence>
<dbReference type="Pfam" id="PF07856">
    <property type="entry name" value="Orai-1"/>
    <property type="match status" value="1"/>
</dbReference>
<gene>
    <name evidence="8" type="ORF">Fcan01_20567</name>
</gene>
<evidence type="ECO:0000256" key="5">
    <source>
        <dbReference type="ARBA" id="ARBA00023136"/>
    </source>
</evidence>
<evidence type="ECO:0000256" key="2">
    <source>
        <dbReference type="ARBA" id="ARBA00008062"/>
    </source>
</evidence>
<feature type="transmembrane region" description="Helical" evidence="7">
    <location>
        <begin position="142"/>
        <end position="166"/>
    </location>
</feature>
<evidence type="ECO:0000313" key="9">
    <source>
        <dbReference type="Proteomes" id="UP000198287"/>
    </source>
</evidence>
<dbReference type="Proteomes" id="UP000198287">
    <property type="component" value="Unassembled WGS sequence"/>
</dbReference>
<evidence type="ECO:0000256" key="7">
    <source>
        <dbReference type="SAM" id="Phobius"/>
    </source>
</evidence>
<dbReference type="GO" id="GO:0016020">
    <property type="term" value="C:membrane"/>
    <property type="evidence" value="ECO:0007669"/>
    <property type="project" value="UniProtKB-SubCell"/>
</dbReference>
<comment type="caution">
    <text evidence="8">The sequence shown here is derived from an EMBL/GenBank/DDBJ whole genome shotgun (WGS) entry which is preliminary data.</text>
</comment>
<keyword evidence="5 7" id="KW-0472">Membrane</keyword>
<feature type="transmembrane region" description="Helical" evidence="7">
    <location>
        <begin position="172"/>
        <end position="197"/>
    </location>
</feature>
<keyword evidence="9" id="KW-1185">Reference proteome</keyword>
<feature type="compositionally biased region" description="Polar residues" evidence="6">
    <location>
        <begin position="9"/>
        <end position="27"/>
    </location>
</feature>
<keyword evidence="4 7" id="KW-1133">Transmembrane helix</keyword>
<dbReference type="GO" id="GO:0002115">
    <property type="term" value="P:store-operated calcium entry"/>
    <property type="evidence" value="ECO:0007669"/>
    <property type="project" value="TreeGrafter"/>
</dbReference>
<dbReference type="InterPro" id="IPR012446">
    <property type="entry name" value="CRAC_channel"/>
</dbReference>
<comment type="similarity">
    <text evidence="2">Belongs to the Orai family.</text>
</comment>
<protein>
    <submittedName>
        <fullName evidence="8">Protein orai-3</fullName>
    </submittedName>
</protein>